<dbReference type="Pfam" id="PF00353">
    <property type="entry name" value="HemolysinCabind"/>
    <property type="match status" value="6"/>
</dbReference>
<dbReference type="InterPro" id="IPR011049">
    <property type="entry name" value="Serralysin-like_metalloprot_C"/>
</dbReference>
<comment type="caution">
    <text evidence="1">The sequence shown here is derived from an EMBL/GenBank/DDBJ whole genome shotgun (WGS) entry which is preliminary data.</text>
</comment>
<dbReference type="InterPro" id="IPR001343">
    <property type="entry name" value="Hemolysn_Ca-bd"/>
</dbReference>
<proteinExistence type="predicted"/>
<dbReference type="RefSeq" id="WP_018329408.1">
    <property type="nucleotide sequence ID" value="NZ_JACHBK010000009.1"/>
</dbReference>
<dbReference type="GO" id="GO:0005509">
    <property type="term" value="F:calcium ion binding"/>
    <property type="evidence" value="ECO:0007669"/>
    <property type="project" value="InterPro"/>
</dbReference>
<dbReference type="Gene3D" id="2.160.20.160">
    <property type="match status" value="1"/>
</dbReference>
<reference evidence="1 2" key="1">
    <citation type="submission" date="2020-08" db="EMBL/GenBank/DDBJ databases">
        <title>Genomic Encyclopedia of Type Strains, Phase IV (KMG-V): Genome sequencing to study the core and pangenomes of soil and plant-associated prokaryotes.</title>
        <authorList>
            <person name="Whitman W."/>
        </authorList>
    </citation>
    <scope>NUCLEOTIDE SEQUENCE [LARGE SCALE GENOMIC DNA]</scope>
    <source>
        <strain evidence="1 2">SEMIA 4084</strain>
    </source>
</reference>
<dbReference type="SUPFAM" id="SSF51120">
    <property type="entry name" value="beta-Roll"/>
    <property type="match status" value="2"/>
</dbReference>
<evidence type="ECO:0000313" key="1">
    <source>
        <dbReference type="EMBL" id="MBB5537222.1"/>
    </source>
</evidence>
<organism evidence="1 2">
    <name type="scientific">Rhizobium giardinii</name>
    <dbReference type="NCBI Taxonomy" id="56731"/>
    <lineage>
        <taxon>Bacteria</taxon>
        <taxon>Pseudomonadati</taxon>
        <taxon>Pseudomonadota</taxon>
        <taxon>Alphaproteobacteria</taxon>
        <taxon>Hyphomicrobiales</taxon>
        <taxon>Rhizobiaceae</taxon>
        <taxon>Rhizobium/Agrobacterium group</taxon>
        <taxon>Rhizobium</taxon>
    </lineage>
</organism>
<dbReference type="AlphaFoldDB" id="A0A7W8UES7"/>
<protein>
    <submittedName>
        <fullName evidence="1">Ca2+-binding RTX toxin-like protein</fullName>
    </submittedName>
</protein>
<name>A0A7W8UES7_9HYPH</name>
<accession>A0A7W8UES7</accession>
<sequence>MATTIYGTSGDDIIQQNSKVDVTIYGRGGDDDIYLNRTDDLGGFNYVDAGTGHDYVLNYFEGGNDIFLGDGNDLYVADIRAGDASDHDIVEGGAGNDKFVVDTEESDYYGDSGNDTFKSVGFDNYFNGGSGTDTISYQLQDEYSSQRGKGVTIDLGGQEATTGSGHVEDLISIENAIGTNYGDDDIAGSSGRNVLKGLGDDDLLEGLGGNDDLYGGSGDDDLEGDSGDDLLVGGTGFDFLTGGTGEDTFDFNSIAESVVGTRRDIITDFHRSELDIVDLSTIDANELIGGNQSFTFIGGLRFHGDAGELRFISGAISGDTDGDRVADFQIKVSNITKMFADDFFV</sequence>
<dbReference type="PROSITE" id="PS00330">
    <property type="entry name" value="HEMOLYSIN_CALCIUM"/>
    <property type="match status" value="2"/>
</dbReference>
<keyword evidence="2" id="KW-1185">Reference proteome</keyword>
<gene>
    <name evidence="1" type="ORF">GGD55_003938</name>
</gene>
<dbReference type="Proteomes" id="UP000585507">
    <property type="component" value="Unassembled WGS sequence"/>
</dbReference>
<dbReference type="EMBL" id="JACHBK010000009">
    <property type="protein sequence ID" value="MBB5537222.1"/>
    <property type="molecule type" value="Genomic_DNA"/>
</dbReference>
<dbReference type="PRINTS" id="PR00313">
    <property type="entry name" value="CABNDNGRPT"/>
</dbReference>
<dbReference type="InterPro" id="IPR018511">
    <property type="entry name" value="Hemolysin-typ_Ca-bd_CS"/>
</dbReference>
<dbReference type="Gene3D" id="2.150.10.10">
    <property type="entry name" value="Serralysin-like metalloprotease, C-terminal"/>
    <property type="match status" value="1"/>
</dbReference>
<evidence type="ECO:0000313" key="2">
    <source>
        <dbReference type="Proteomes" id="UP000585507"/>
    </source>
</evidence>